<dbReference type="EMBL" id="RDQH01000338">
    <property type="protein sequence ID" value="RXH81007.1"/>
    <property type="molecule type" value="Genomic_DNA"/>
</dbReference>
<dbReference type="PANTHER" id="PTHR32227">
    <property type="entry name" value="GLUCAN ENDO-1,3-BETA-GLUCOSIDASE BG1-RELATED-RELATED"/>
    <property type="match status" value="1"/>
</dbReference>
<name>A0A498IG92_MALDO</name>
<evidence type="ECO:0000313" key="10">
    <source>
        <dbReference type="Proteomes" id="UP000290289"/>
    </source>
</evidence>
<proteinExistence type="inferred from homology"/>
<evidence type="ECO:0000313" key="9">
    <source>
        <dbReference type="EMBL" id="RXH81007.1"/>
    </source>
</evidence>
<sequence length="93" mass="9918">MVGVDDFGEGLPVSGIVIQRPCPSSLNVIVVVLKTGWPSDGGDSAAVENARTVTRGTPKTFGQLMETYLFAMFNETQKGSAETQRHFGLCSPN</sequence>
<dbReference type="InterPro" id="IPR017853">
    <property type="entry name" value="GH"/>
</dbReference>
<dbReference type="AlphaFoldDB" id="A0A498IG92"/>
<gene>
    <name evidence="9" type="ORF">DVH24_004921</name>
</gene>
<evidence type="ECO:0000256" key="3">
    <source>
        <dbReference type="ARBA" id="ARBA00012780"/>
    </source>
</evidence>
<keyword evidence="4" id="KW-0378">Hydrolase</keyword>
<dbReference type="Gene3D" id="3.20.20.80">
    <property type="entry name" value="Glycosidases"/>
    <property type="match status" value="1"/>
</dbReference>
<dbReference type="Pfam" id="PF00332">
    <property type="entry name" value="Glyco_hydro_17"/>
    <property type="match status" value="1"/>
</dbReference>
<comment type="catalytic activity">
    <reaction evidence="1">
        <text>Hydrolysis of (1-&gt;3)-beta-D-glucosidic linkages in (1-&gt;3)-beta-D-glucans.</text>
        <dbReference type="EC" id="3.2.1.39"/>
    </reaction>
</comment>
<keyword evidence="5" id="KW-0326">Glycosidase</keyword>
<dbReference type="STRING" id="3750.A0A498IG92"/>
<comment type="similarity">
    <text evidence="2 8">Belongs to the glycosyl hydrolase 17 family.</text>
</comment>
<dbReference type="InterPro" id="IPR044965">
    <property type="entry name" value="Glyco_hydro_17_plant"/>
</dbReference>
<reference evidence="9 10" key="1">
    <citation type="submission" date="2018-10" db="EMBL/GenBank/DDBJ databases">
        <title>A high-quality apple genome assembly.</title>
        <authorList>
            <person name="Hu J."/>
        </authorList>
    </citation>
    <scope>NUCLEOTIDE SEQUENCE [LARGE SCALE GENOMIC DNA]</scope>
    <source>
        <strain evidence="10">cv. HFTH1</strain>
        <tissue evidence="9">Young leaf</tissue>
    </source>
</reference>
<dbReference type="EC" id="3.2.1.39" evidence="3"/>
<evidence type="ECO:0000256" key="2">
    <source>
        <dbReference type="ARBA" id="ARBA00008773"/>
    </source>
</evidence>
<evidence type="ECO:0000256" key="8">
    <source>
        <dbReference type="RuleBase" id="RU004335"/>
    </source>
</evidence>
<comment type="caution">
    <text evidence="9">The sequence shown here is derived from an EMBL/GenBank/DDBJ whole genome shotgun (WGS) entry which is preliminary data.</text>
</comment>
<accession>A0A498IG92</accession>
<dbReference type="Proteomes" id="UP000290289">
    <property type="component" value="Chromosome 12"/>
</dbReference>
<organism evidence="9 10">
    <name type="scientific">Malus domestica</name>
    <name type="common">Apple</name>
    <name type="synonym">Pyrus malus</name>
    <dbReference type="NCBI Taxonomy" id="3750"/>
    <lineage>
        <taxon>Eukaryota</taxon>
        <taxon>Viridiplantae</taxon>
        <taxon>Streptophyta</taxon>
        <taxon>Embryophyta</taxon>
        <taxon>Tracheophyta</taxon>
        <taxon>Spermatophyta</taxon>
        <taxon>Magnoliopsida</taxon>
        <taxon>eudicotyledons</taxon>
        <taxon>Gunneridae</taxon>
        <taxon>Pentapetalae</taxon>
        <taxon>rosids</taxon>
        <taxon>fabids</taxon>
        <taxon>Rosales</taxon>
        <taxon>Rosaceae</taxon>
        <taxon>Amygdaloideae</taxon>
        <taxon>Maleae</taxon>
        <taxon>Malus</taxon>
    </lineage>
</organism>
<evidence type="ECO:0000256" key="5">
    <source>
        <dbReference type="ARBA" id="ARBA00023295"/>
    </source>
</evidence>
<evidence type="ECO:0000256" key="4">
    <source>
        <dbReference type="ARBA" id="ARBA00022801"/>
    </source>
</evidence>
<dbReference type="GO" id="GO:0005975">
    <property type="term" value="P:carbohydrate metabolic process"/>
    <property type="evidence" value="ECO:0007669"/>
    <property type="project" value="InterPro"/>
</dbReference>
<keyword evidence="10" id="KW-1185">Reference proteome</keyword>
<protein>
    <recommendedName>
        <fullName evidence="3">glucan endo-1,3-beta-D-glucosidase</fullName>
        <ecNumber evidence="3">3.2.1.39</ecNumber>
    </recommendedName>
    <alternativeName>
        <fullName evidence="6">(1-&gt;3)-beta-glucan endohydrolase</fullName>
    </alternativeName>
    <alternativeName>
        <fullName evidence="7">Beta-1,3-endoglucanase</fullName>
    </alternativeName>
</protein>
<dbReference type="InterPro" id="IPR000490">
    <property type="entry name" value="Glyco_hydro_17"/>
</dbReference>
<evidence type="ECO:0000256" key="1">
    <source>
        <dbReference type="ARBA" id="ARBA00000382"/>
    </source>
</evidence>
<dbReference type="GO" id="GO:0042973">
    <property type="term" value="F:glucan endo-1,3-beta-D-glucosidase activity"/>
    <property type="evidence" value="ECO:0007669"/>
    <property type="project" value="UniProtKB-EC"/>
</dbReference>
<dbReference type="SUPFAM" id="SSF51445">
    <property type="entry name" value="(Trans)glycosidases"/>
    <property type="match status" value="1"/>
</dbReference>
<evidence type="ECO:0000256" key="7">
    <source>
        <dbReference type="ARBA" id="ARBA00033417"/>
    </source>
</evidence>
<evidence type="ECO:0000256" key="6">
    <source>
        <dbReference type="ARBA" id="ARBA00033335"/>
    </source>
</evidence>